<dbReference type="EMBL" id="CP094984">
    <property type="protein sequence ID" value="UON90832.1"/>
    <property type="molecule type" value="Genomic_DNA"/>
</dbReference>
<gene>
    <name evidence="1" type="ORF">LJ755_01420</name>
    <name evidence="2" type="ORF">MUK71_09260</name>
</gene>
<evidence type="ECO:0000313" key="4">
    <source>
        <dbReference type="Proteomes" id="UP001155145"/>
    </source>
</evidence>
<organism evidence="1 4">
    <name type="scientific">Arthrobacter zhangbolii</name>
    <dbReference type="NCBI Taxonomy" id="2886936"/>
    <lineage>
        <taxon>Bacteria</taxon>
        <taxon>Bacillati</taxon>
        <taxon>Actinomycetota</taxon>
        <taxon>Actinomycetes</taxon>
        <taxon>Micrococcales</taxon>
        <taxon>Micrococcaceae</taxon>
        <taxon>Arthrobacter</taxon>
    </lineage>
</organism>
<dbReference type="Proteomes" id="UP001155145">
    <property type="component" value="Unassembled WGS sequence"/>
</dbReference>
<evidence type="ECO:0000313" key="1">
    <source>
        <dbReference type="EMBL" id="MCC3271389.1"/>
    </source>
</evidence>
<name>A0A9X1M4T1_9MICC</name>
<sequence>MPTINRPGWMIHGVPRGLLGRLSRLATAAQLSLLSLLGAAAVLLELL</sequence>
<dbReference type="AlphaFoldDB" id="A0A9X1M4T1"/>
<accession>A0A9X1M4T1</accession>
<evidence type="ECO:0000313" key="2">
    <source>
        <dbReference type="EMBL" id="UON90832.1"/>
    </source>
</evidence>
<reference evidence="1" key="1">
    <citation type="submission" date="2021-10" db="EMBL/GenBank/DDBJ databases">
        <title>Novel species in genus Arthrobacter.</title>
        <authorList>
            <person name="Liu Y."/>
        </authorList>
    </citation>
    <scope>NUCLEOTIDE SEQUENCE</scope>
    <source>
        <strain evidence="1">Zg-Y462</strain>
        <strain evidence="3">zg-Y462</strain>
    </source>
</reference>
<dbReference type="Proteomes" id="UP000829758">
    <property type="component" value="Chromosome"/>
</dbReference>
<keyword evidence="3" id="KW-1185">Reference proteome</keyword>
<evidence type="ECO:0000313" key="3">
    <source>
        <dbReference type="Proteomes" id="UP000829758"/>
    </source>
</evidence>
<proteinExistence type="predicted"/>
<dbReference type="RefSeq" id="WP_227927758.1">
    <property type="nucleotide sequence ID" value="NZ_CP094984.1"/>
</dbReference>
<dbReference type="EMBL" id="JAJFZT010000001">
    <property type="protein sequence ID" value="MCC3271389.1"/>
    <property type="molecule type" value="Genomic_DNA"/>
</dbReference>
<protein>
    <submittedName>
        <fullName evidence="1">Uncharacterized protein</fullName>
    </submittedName>
</protein>